<proteinExistence type="predicted"/>
<organism evidence="1">
    <name type="scientific">marine sediment metagenome</name>
    <dbReference type="NCBI Taxonomy" id="412755"/>
    <lineage>
        <taxon>unclassified sequences</taxon>
        <taxon>metagenomes</taxon>
        <taxon>ecological metagenomes</taxon>
    </lineage>
</organism>
<accession>X1DBB0</accession>
<evidence type="ECO:0000313" key="1">
    <source>
        <dbReference type="EMBL" id="GAH05600.1"/>
    </source>
</evidence>
<dbReference type="AlphaFoldDB" id="X1DBB0"/>
<dbReference type="EMBL" id="BART01038437">
    <property type="protein sequence ID" value="GAH05600.1"/>
    <property type="molecule type" value="Genomic_DNA"/>
</dbReference>
<reference evidence="1" key="1">
    <citation type="journal article" date="2014" name="Front. Microbiol.">
        <title>High frequency of phylogenetically diverse reductive dehalogenase-homologous genes in deep subseafloor sedimentary metagenomes.</title>
        <authorList>
            <person name="Kawai M."/>
            <person name="Futagami T."/>
            <person name="Toyoda A."/>
            <person name="Takaki Y."/>
            <person name="Nishi S."/>
            <person name="Hori S."/>
            <person name="Arai W."/>
            <person name="Tsubouchi T."/>
            <person name="Morono Y."/>
            <person name="Uchiyama I."/>
            <person name="Ito T."/>
            <person name="Fujiyama A."/>
            <person name="Inagaki F."/>
            <person name="Takami H."/>
        </authorList>
    </citation>
    <scope>NUCLEOTIDE SEQUENCE</scope>
    <source>
        <strain evidence="1">Expedition CK06-06</strain>
    </source>
</reference>
<evidence type="ECO:0008006" key="2">
    <source>
        <dbReference type="Google" id="ProtNLM"/>
    </source>
</evidence>
<name>X1DBB0_9ZZZZ</name>
<comment type="caution">
    <text evidence="1">The sequence shown here is derived from an EMBL/GenBank/DDBJ whole genome shotgun (WGS) entry which is preliminary data.</text>
</comment>
<gene>
    <name evidence="1" type="ORF">S01H4_63749</name>
</gene>
<sequence>RAMWRFGQTRRHAWWGYVAGEYGGGRWTFRTVNSNGTNGFIQNFDYNDIRISLGTEWTPLATTGFSGNFEIGYAFYRQLFYVNGLSPTGFQQIVDLPSTIMFRLGLAY</sequence>
<protein>
    <recommendedName>
        <fullName evidence="2">TonB-dependent receptor-like beta-barrel domain-containing protein</fullName>
    </recommendedName>
</protein>
<feature type="non-terminal residue" evidence="1">
    <location>
        <position position="1"/>
    </location>
</feature>